<protein>
    <submittedName>
        <fullName evidence="1">Uncharacterized protein</fullName>
    </submittedName>
</protein>
<dbReference type="Proteomes" id="UP000054337">
    <property type="component" value="Unassembled WGS sequence"/>
</dbReference>
<gene>
    <name evidence="1" type="ORF">COCVIDRAFT_18275</name>
</gene>
<keyword evidence="2" id="KW-1185">Reference proteome</keyword>
<organism evidence="1 2">
    <name type="scientific">Bipolaris victoriae (strain FI3)</name>
    <name type="common">Victoria blight of oats agent</name>
    <name type="synonym">Cochliobolus victoriae</name>
    <dbReference type="NCBI Taxonomy" id="930091"/>
    <lineage>
        <taxon>Eukaryota</taxon>
        <taxon>Fungi</taxon>
        <taxon>Dikarya</taxon>
        <taxon>Ascomycota</taxon>
        <taxon>Pezizomycotina</taxon>
        <taxon>Dothideomycetes</taxon>
        <taxon>Pleosporomycetidae</taxon>
        <taxon>Pleosporales</taxon>
        <taxon>Pleosporineae</taxon>
        <taxon>Pleosporaceae</taxon>
        <taxon>Bipolaris</taxon>
    </lineage>
</organism>
<dbReference type="GeneID" id="26252148"/>
<accession>W7E7Z8</accession>
<dbReference type="RefSeq" id="XP_014553874.1">
    <property type="nucleotide sequence ID" value="XM_014698388.1"/>
</dbReference>
<dbReference type="EMBL" id="KI968769">
    <property type="protein sequence ID" value="EUN24311.1"/>
    <property type="molecule type" value="Genomic_DNA"/>
</dbReference>
<name>W7E7Z8_BIPV3</name>
<proteinExistence type="predicted"/>
<evidence type="ECO:0000313" key="1">
    <source>
        <dbReference type="EMBL" id="EUN24311.1"/>
    </source>
</evidence>
<dbReference type="HOGENOM" id="CLU_2263288_0_0_1"/>
<evidence type="ECO:0000313" key="2">
    <source>
        <dbReference type="Proteomes" id="UP000054337"/>
    </source>
</evidence>
<sequence length="114" mass="12769">MPWRQRRSDAFYGYTPEPIGHHHHTGRYCHSHQIRRAAAIRQVQRPICPMAVVVAGPRAAEATPMRPFACVRPTANSGAPPGQPCPTTMIDSIQSLVSHRPPVGRRYLQQPSKR</sequence>
<dbReference type="AlphaFoldDB" id="W7E7Z8"/>
<reference evidence="1 2" key="1">
    <citation type="journal article" date="2013" name="PLoS Genet.">
        <title>Comparative genome structure, secondary metabolite, and effector coding capacity across Cochliobolus pathogens.</title>
        <authorList>
            <person name="Condon B.J."/>
            <person name="Leng Y."/>
            <person name="Wu D."/>
            <person name="Bushley K.E."/>
            <person name="Ohm R.A."/>
            <person name="Otillar R."/>
            <person name="Martin J."/>
            <person name="Schackwitz W."/>
            <person name="Grimwood J."/>
            <person name="MohdZainudin N."/>
            <person name="Xue C."/>
            <person name="Wang R."/>
            <person name="Manning V.A."/>
            <person name="Dhillon B."/>
            <person name="Tu Z.J."/>
            <person name="Steffenson B.J."/>
            <person name="Salamov A."/>
            <person name="Sun H."/>
            <person name="Lowry S."/>
            <person name="LaButti K."/>
            <person name="Han J."/>
            <person name="Copeland A."/>
            <person name="Lindquist E."/>
            <person name="Barry K."/>
            <person name="Schmutz J."/>
            <person name="Baker S.E."/>
            <person name="Ciuffetti L.M."/>
            <person name="Grigoriev I.V."/>
            <person name="Zhong S."/>
            <person name="Turgeon B.G."/>
        </authorList>
    </citation>
    <scope>NUCLEOTIDE SEQUENCE [LARGE SCALE GENOMIC DNA]</scope>
    <source>
        <strain evidence="1 2">FI3</strain>
    </source>
</reference>